<dbReference type="InterPro" id="IPR002150">
    <property type="entry name" value="Ribosomal_bL31"/>
</dbReference>
<evidence type="ECO:0000313" key="5">
    <source>
        <dbReference type="EMBL" id="ADM89712.1"/>
    </source>
</evidence>
<dbReference type="GO" id="GO:1990904">
    <property type="term" value="C:ribonucleoprotein complex"/>
    <property type="evidence" value="ECO:0007669"/>
    <property type="project" value="UniProtKB-KW"/>
</dbReference>
<dbReference type="HOGENOM" id="CLU_114306_2_2_4"/>
<organism evidence="5 6">
    <name type="scientific">Zinderia insecticola (strain CARI)</name>
    <dbReference type="NCBI Taxonomy" id="871271"/>
    <lineage>
        <taxon>Bacteria</taxon>
        <taxon>Pseudomonadati</taxon>
        <taxon>Pseudomonadota</taxon>
        <taxon>Betaproteobacteria</taxon>
        <taxon>Burkholderiales</taxon>
        <taxon>Oxalobacteraceae</taxon>
        <taxon>Candidatus Zinderia</taxon>
    </lineage>
</organism>
<gene>
    <name evidence="5" type="primary">rpmE</name>
    <name evidence="5" type="ordered locus">ZICARI_094</name>
</gene>
<dbReference type="Proteomes" id="UP000001303">
    <property type="component" value="Chromosome"/>
</dbReference>
<evidence type="ECO:0000256" key="1">
    <source>
        <dbReference type="ARBA" id="ARBA00011838"/>
    </source>
</evidence>
<evidence type="ECO:0000313" key="6">
    <source>
        <dbReference type="Proteomes" id="UP000001303"/>
    </source>
</evidence>
<dbReference type="InterPro" id="IPR034704">
    <property type="entry name" value="Ribosomal_bL28/bL31-like_sf"/>
</dbReference>
<dbReference type="Gene3D" id="4.10.830.30">
    <property type="entry name" value="Ribosomal protein L31"/>
    <property type="match status" value="1"/>
</dbReference>
<keyword evidence="3 4" id="KW-0687">Ribonucleoprotein</keyword>
<keyword evidence="2 4" id="KW-0689">Ribosomal protein</keyword>
<dbReference type="PRINTS" id="PR01249">
    <property type="entry name" value="RIBOSOMALL31"/>
</dbReference>
<dbReference type="KEGG" id="zin:ZICARI_094"/>
<dbReference type="STRING" id="871271.ZICARI_094"/>
<comment type="similarity">
    <text evidence="4">Belongs to the bacterial ribosomal protein bL31 family.</text>
</comment>
<proteinExistence type="inferred from homology"/>
<name>E0TIT5_ZINIC</name>
<evidence type="ECO:0000256" key="3">
    <source>
        <dbReference type="ARBA" id="ARBA00023274"/>
    </source>
</evidence>
<accession>E0TIT5</accession>
<reference evidence="5 6" key="1">
    <citation type="journal article" date="2010" name="Genome Biol. Evol.">
        <title>Functional convergence in reduced genomes of bacterial symbionts spanning 200 My of evolution.</title>
        <authorList>
            <person name="McCutcheon J.P."/>
            <person name="Moran N.A."/>
        </authorList>
    </citation>
    <scope>NUCLEOTIDE SEQUENCE [LARGE SCALE GENOMIC DNA]</scope>
    <source>
        <strain evidence="5 6">CARI</strain>
    </source>
</reference>
<sequence>MNNKKIIFFDISSNNKFIINSNIKSKNFIIFKNKKYLLLKIEISSESHPFYTGKKKLIDITGRIDKFNKKFKI</sequence>
<dbReference type="EMBL" id="CP002161">
    <property type="protein sequence ID" value="ADM89712.1"/>
    <property type="molecule type" value="Genomic_DNA"/>
</dbReference>
<keyword evidence="6" id="KW-1185">Reference proteome</keyword>
<dbReference type="InterPro" id="IPR042105">
    <property type="entry name" value="Ribosomal_bL31_sf"/>
</dbReference>
<dbReference type="SUPFAM" id="SSF143800">
    <property type="entry name" value="L28p-like"/>
    <property type="match status" value="1"/>
</dbReference>
<protein>
    <recommendedName>
        <fullName evidence="4">50S ribosomal protein L31</fullName>
    </recommendedName>
</protein>
<comment type="subunit">
    <text evidence="1">Part of the 50S ribosomal subunit.</text>
</comment>
<dbReference type="PROSITE" id="PS01143">
    <property type="entry name" value="RIBOSOMAL_L31"/>
    <property type="match status" value="1"/>
</dbReference>
<evidence type="ECO:0000256" key="4">
    <source>
        <dbReference type="RuleBase" id="RU000564"/>
    </source>
</evidence>
<dbReference type="AlphaFoldDB" id="E0TIT5"/>
<dbReference type="GO" id="GO:0003735">
    <property type="term" value="F:structural constituent of ribosome"/>
    <property type="evidence" value="ECO:0007669"/>
    <property type="project" value="InterPro"/>
</dbReference>
<dbReference type="GO" id="GO:0006412">
    <property type="term" value="P:translation"/>
    <property type="evidence" value="ECO:0007669"/>
    <property type="project" value="InterPro"/>
</dbReference>
<dbReference type="NCBIfam" id="TIGR00105">
    <property type="entry name" value="L31"/>
    <property type="match status" value="1"/>
</dbReference>
<evidence type="ECO:0000256" key="2">
    <source>
        <dbReference type="ARBA" id="ARBA00022980"/>
    </source>
</evidence>
<dbReference type="GO" id="GO:0005840">
    <property type="term" value="C:ribosome"/>
    <property type="evidence" value="ECO:0007669"/>
    <property type="project" value="UniProtKB-KW"/>
</dbReference>
<dbReference type="Pfam" id="PF01197">
    <property type="entry name" value="Ribosomal_L31"/>
    <property type="match status" value="1"/>
</dbReference>